<dbReference type="Gene3D" id="2.70.150.10">
    <property type="entry name" value="Calcium-transporting ATPase, cytoplasmic transduction domain A"/>
    <property type="match status" value="1"/>
</dbReference>
<dbReference type="EMBL" id="CAMXCT030000001">
    <property type="protein sequence ID" value="CAL4759257.1"/>
    <property type="molecule type" value="Genomic_DNA"/>
</dbReference>
<dbReference type="InterPro" id="IPR039379">
    <property type="entry name" value="Protoglobin_sensor_dom"/>
</dbReference>
<gene>
    <name evidence="16" type="ORF">C1SCF055_LOCUS535</name>
</gene>
<dbReference type="Pfam" id="PF00122">
    <property type="entry name" value="E1-E2_ATPase"/>
    <property type="match status" value="1"/>
</dbReference>
<feature type="domain" description="Cation-transporting P-type ATPase N-terminal" evidence="15">
    <location>
        <begin position="205"/>
        <end position="279"/>
    </location>
</feature>
<evidence type="ECO:0000256" key="5">
    <source>
        <dbReference type="ARBA" id="ARBA00022840"/>
    </source>
</evidence>
<dbReference type="InterPro" id="IPR044492">
    <property type="entry name" value="P_typ_ATPase_HD_dom"/>
</dbReference>
<dbReference type="EC" id="7.2.2.3" evidence="11"/>
<keyword evidence="8" id="KW-0915">Sodium</keyword>
<keyword evidence="10" id="KW-0739">Sodium transport</keyword>
<dbReference type="GO" id="GO:0008554">
    <property type="term" value="F:P-type sodium transporter activity"/>
    <property type="evidence" value="ECO:0007669"/>
    <property type="project" value="UniProtKB-EC"/>
</dbReference>
<feature type="transmembrane region" description="Helical" evidence="14">
    <location>
        <begin position="1080"/>
        <end position="1097"/>
    </location>
</feature>
<dbReference type="NCBIfam" id="TIGR01494">
    <property type="entry name" value="ATPase_P-type"/>
    <property type="match status" value="3"/>
</dbReference>
<dbReference type="InterPro" id="IPR001757">
    <property type="entry name" value="P_typ_ATPase"/>
</dbReference>
<evidence type="ECO:0000256" key="4">
    <source>
        <dbReference type="ARBA" id="ARBA00022741"/>
    </source>
</evidence>
<dbReference type="GO" id="GO:0016887">
    <property type="term" value="F:ATP hydrolysis activity"/>
    <property type="evidence" value="ECO:0007669"/>
    <property type="project" value="InterPro"/>
</dbReference>
<evidence type="ECO:0000313" key="17">
    <source>
        <dbReference type="EMBL" id="CAL1125320.1"/>
    </source>
</evidence>
<dbReference type="SMART" id="SM00831">
    <property type="entry name" value="Cation_ATPase_N"/>
    <property type="match status" value="1"/>
</dbReference>
<dbReference type="EMBL" id="CAMXCT020000001">
    <property type="protein sequence ID" value="CAL1125320.1"/>
    <property type="molecule type" value="Genomic_DNA"/>
</dbReference>
<keyword evidence="7 14" id="KW-1133">Transmembrane helix</keyword>
<proteinExistence type="predicted"/>
<dbReference type="GO" id="GO:0005886">
    <property type="term" value="C:plasma membrane"/>
    <property type="evidence" value="ECO:0007669"/>
    <property type="project" value="UniProtKB-SubCell"/>
</dbReference>
<dbReference type="OrthoDB" id="3352408at2759"/>
<dbReference type="GO" id="GO:0019825">
    <property type="term" value="F:oxygen binding"/>
    <property type="evidence" value="ECO:0007669"/>
    <property type="project" value="InterPro"/>
</dbReference>
<evidence type="ECO:0000313" key="16">
    <source>
        <dbReference type="EMBL" id="CAI3971945.1"/>
    </source>
</evidence>
<sequence length="1111" mass="120922">MSQTISSESGIQSIDEQRLETDLQYRFQYLVEFIGFSEEDIAAIHASAELLAPVVPALVDAVYEKLFSRDATKRHFLIRNSGYQGALANDLEALSLEDAQVEFRKEHLSRYLVSLVTRDFDAKFVTYLDAVGAIHTPKAGSPQLEVPLIQMNALMGFVSDAIIGTIQSLGLDAITEAKTIRAFNKRWLFRIYSVAVLEECSPLTHWYKLDVPEVLKQLNCDLDRGLSTEDAALRRKEHGPNQLEERSARGVWSIVVEQFTGTLVVMLIIAAVVSLFLGEYIDAGAILTIVVLNAILGFVQDYRAEKAMAALQRMAVPTVRVRRDGTIGELSARELVPGDLVYVEAGTSIPADGRIVDSANLKAEEAALTGESEPVEKQTDTLEADDPALGDQHNILFMGTVATYGRGEMIVTAIGMETALGQIATMLQTVKREPTPLQRRLAKLGRQLAVAALIIVAIVFVMGLLRDESPKLMFMTALSMAVAAVPEGLPAVATVALALGARRMLKRQALIRKLPAVETLGSVTVICSDKTGTLTENRMHVALLRTLDQRFEFGAEQESDPRDDAAATLMLACGALCNDASLEGEDDDEESLHATGDPTETALVVAAAKHGMPKADLDRALPRVAEVPFDSDRKRMTTVHELPQEQSGLSGSLAQAFNDIPDLAGSSHITFTKGAVDSLLPLCTQVYRDGQLQSLDDDTRRRVDELHDELAGEGMRVLAQGFRHGKDVTADSEAETLESNLVLLGLVALIDPPRSEASVAVERCRAAGIRPVMITGDHPLTALNIAGQVGIASDGGSLTGRELSEMDETQFADAVQQVSVFARVAPEHKLRIVEALQSQGEVVSMTGDGVNDAPALKKASIGVAMGITGTDVAKEAGEMVLLDDNFATIVNAVEEGRTIYDNIRKFIKYTMTSNSGEIWVMLLAPFIGMPLPLLPLQILWVNLVTDGLPGLALAVEPTERNAMRRPPYPPDESMFSRGMASHILWVGLLMGVVSLGTGYWYWAANSENTPYWRTMVFTVLTFSQMGHVLAIRSDRDTVLRLGILSNKPLVASVLLTFILQLIVIYLPLAQDVMRTTALSLVDFLIALALSSLVFYVLEISKLVWPKRELTA</sequence>
<feature type="transmembrane region" description="Helical" evidence="14">
    <location>
        <begin position="251"/>
        <end position="277"/>
    </location>
</feature>
<dbReference type="GO" id="GO:0005524">
    <property type="term" value="F:ATP binding"/>
    <property type="evidence" value="ECO:0007669"/>
    <property type="project" value="UniProtKB-KW"/>
</dbReference>
<dbReference type="SUPFAM" id="SSF81660">
    <property type="entry name" value="Metal cation-transporting ATPase, ATP-binding domain N"/>
    <property type="match status" value="1"/>
</dbReference>
<dbReference type="InterPro" id="IPR004014">
    <property type="entry name" value="ATPase_P-typ_cation-transptr_N"/>
</dbReference>
<evidence type="ECO:0000256" key="14">
    <source>
        <dbReference type="SAM" id="Phobius"/>
    </source>
</evidence>
<dbReference type="InterPro" id="IPR012292">
    <property type="entry name" value="Globin/Proto"/>
</dbReference>
<keyword evidence="4" id="KW-0547">Nucleotide-binding</keyword>
<dbReference type="PANTHER" id="PTHR43294:SF21">
    <property type="entry name" value="CATION TRANSPORTING ATPASE"/>
    <property type="match status" value="1"/>
</dbReference>
<dbReference type="Gene3D" id="1.20.1110.10">
    <property type="entry name" value="Calcium-transporting ATPase, transmembrane domain"/>
    <property type="match status" value="1"/>
</dbReference>
<dbReference type="InterPro" id="IPR008250">
    <property type="entry name" value="ATPase_P-typ_transduc_dom_A_sf"/>
</dbReference>
<evidence type="ECO:0000256" key="8">
    <source>
        <dbReference type="ARBA" id="ARBA00023053"/>
    </source>
</evidence>
<keyword evidence="3 14" id="KW-0812">Transmembrane</keyword>
<dbReference type="CDD" id="cd02089">
    <property type="entry name" value="P-type_ATPase_Ca_prok"/>
    <property type="match status" value="1"/>
</dbReference>
<reference evidence="17" key="2">
    <citation type="submission" date="2024-04" db="EMBL/GenBank/DDBJ databases">
        <authorList>
            <person name="Chen Y."/>
            <person name="Shah S."/>
            <person name="Dougan E. K."/>
            <person name="Thang M."/>
            <person name="Chan C."/>
        </authorList>
    </citation>
    <scope>NUCLEOTIDE SEQUENCE [LARGE SCALE GENOMIC DNA]</scope>
</reference>
<dbReference type="PROSITE" id="PS00154">
    <property type="entry name" value="ATPASE_E1_E2"/>
    <property type="match status" value="1"/>
</dbReference>
<comment type="caution">
    <text evidence="16">The sequence shown here is derived from an EMBL/GenBank/DDBJ whole genome shotgun (WGS) entry which is preliminary data.</text>
</comment>
<comment type="catalytic activity">
    <reaction evidence="12">
        <text>Na(+)(in) + ATP + H2O = Na(+)(out) + ADP + phosphate + H(+)</text>
        <dbReference type="Rhea" id="RHEA:14633"/>
        <dbReference type="ChEBI" id="CHEBI:15377"/>
        <dbReference type="ChEBI" id="CHEBI:15378"/>
        <dbReference type="ChEBI" id="CHEBI:29101"/>
        <dbReference type="ChEBI" id="CHEBI:30616"/>
        <dbReference type="ChEBI" id="CHEBI:43474"/>
        <dbReference type="ChEBI" id="CHEBI:456216"/>
        <dbReference type="EC" id="7.2.2.3"/>
    </reaction>
    <physiologicalReaction direction="left-to-right" evidence="12">
        <dbReference type="Rhea" id="RHEA:14634"/>
    </physiologicalReaction>
</comment>
<dbReference type="Gene3D" id="3.40.50.1000">
    <property type="entry name" value="HAD superfamily/HAD-like"/>
    <property type="match status" value="1"/>
</dbReference>
<keyword evidence="6" id="KW-1278">Translocase</keyword>
<keyword evidence="2" id="KW-1003">Cell membrane</keyword>
<evidence type="ECO:0000256" key="3">
    <source>
        <dbReference type="ARBA" id="ARBA00022692"/>
    </source>
</evidence>
<dbReference type="InterPro" id="IPR023299">
    <property type="entry name" value="ATPase_P-typ_cyto_dom_N"/>
</dbReference>
<evidence type="ECO:0000256" key="6">
    <source>
        <dbReference type="ARBA" id="ARBA00022967"/>
    </source>
</evidence>
<dbReference type="SFLD" id="SFLDG00002">
    <property type="entry name" value="C1.7:_P-type_atpase_like"/>
    <property type="match status" value="1"/>
</dbReference>
<dbReference type="Gene3D" id="3.40.1110.10">
    <property type="entry name" value="Calcium-transporting ATPase, cytoplasmic domain N"/>
    <property type="match status" value="1"/>
</dbReference>
<dbReference type="SFLD" id="SFLDF00027">
    <property type="entry name" value="p-type_atpase"/>
    <property type="match status" value="1"/>
</dbReference>
<feature type="transmembrane region" description="Helical" evidence="14">
    <location>
        <begin position="472"/>
        <end position="499"/>
    </location>
</feature>
<dbReference type="PANTHER" id="PTHR43294">
    <property type="entry name" value="SODIUM/POTASSIUM-TRANSPORTING ATPASE SUBUNIT ALPHA"/>
    <property type="match status" value="1"/>
</dbReference>
<dbReference type="SUPFAM" id="SSF81653">
    <property type="entry name" value="Calcium ATPase, transduction domain A"/>
    <property type="match status" value="1"/>
</dbReference>
<dbReference type="PRINTS" id="PR00120">
    <property type="entry name" value="HATPASE"/>
</dbReference>
<evidence type="ECO:0000256" key="10">
    <source>
        <dbReference type="ARBA" id="ARBA00023201"/>
    </source>
</evidence>
<dbReference type="InterPro" id="IPR050510">
    <property type="entry name" value="Cation_transp_ATPase_P-type"/>
</dbReference>
<evidence type="ECO:0000256" key="11">
    <source>
        <dbReference type="ARBA" id="ARBA00035029"/>
    </source>
</evidence>
<keyword evidence="10" id="KW-0813">Transport</keyword>
<dbReference type="InterPro" id="IPR023298">
    <property type="entry name" value="ATPase_P-typ_TM_dom_sf"/>
</dbReference>
<name>A0A9P1FEP4_9DINO</name>
<feature type="transmembrane region" description="Helical" evidence="14">
    <location>
        <begin position="1010"/>
        <end position="1029"/>
    </location>
</feature>
<keyword evidence="10" id="KW-0406">Ion transport</keyword>
<organism evidence="16">
    <name type="scientific">Cladocopium goreaui</name>
    <dbReference type="NCBI Taxonomy" id="2562237"/>
    <lineage>
        <taxon>Eukaryota</taxon>
        <taxon>Sar</taxon>
        <taxon>Alveolata</taxon>
        <taxon>Dinophyceae</taxon>
        <taxon>Suessiales</taxon>
        <taxon>Symbiodiniaceae</taxon>
        <taxon>Cladocopium</taxon>
    </lineage>
</organism>
<dbReference type="FunFam" id="3.40.50.1000:FF:000001">
    <property type="entry name" value="Phospholipid-transporting ATPase IC"/>
    <property type="match status" value="1"/>
</dbReference>
<feature type="transmembrane region" description="Helical" evidence="14">
    <location>
        <begin position="283"/>
        <end position="299"/>
    </location>
</feature>
<evidence type="ECO:0000313" key="18">
    <source>
        <dbReference type="Proteomes" id="UP001152797"/>
    </source>
</evidence>
<dbReference type="Pfam" id="PF00690">
    <property type="entry name" value="Cation_ATPase_N"/>
    <property type="match status" value="1"/>
</dbReference>
<evidence type="ECO:0000256" key="2">
    <source>
        <dbReference type="ARBA" id="ARBA00022475"/>
    </source>
</evidence>
<dbReference type="SUPFAM" id="SSF56784">
    <property type="entry name" value="HAD-like"/>
    <property type="match status" value="1"/>
</dbReference>
<dbReference type="GO" id="GO:0020037">
    <property type="term" value="F:heme binding"/>
    <property type="evidence" value="ECO:0007669"/>
    <property type="project" value="InterPro"/>
</dbReference>
<feature type="transmembrane region" description="Helical" evidence="14">
    <location>
        <begin position="983"/>
        <end position="1004"/>
    </location>
</feature>
<comment type="subcellular location">
    <subcellularLocation>
        <location evidence="1">Cell membrane</location>
        <topology evidence="1">Multi-pass membrane protein</topology>
    </subcellularLocation>
</comment>
<evidence type="ECO:0000256" key="13">
    <source>
        <dbReference type="ARBA" id="ARBA00067200"/>
    </source>
</evidence>
<dbReference type="SFLD" id="SFLDS00003">
    <property type="entry name" value="Haloacid_Dehalogenase"/>
    <property type="match status" value="1"/>
</dbReference>
<accession>A0A9P1FEP4</accession>
<dbReference type="AlphaFoldDB" id="A0A9P1FEP4"/>
<dbReference type="InterPro" id="IPR018303">
    <property type="entry name" value="ATPase_P-typ_P_site"/>
</dbReference>
<protein>
    <recommendedName>
        <fullName evidence="13">P-type sodium-transporting ATPase4</fullName>
        <ecNumber evidence="11">7.2.2.3</ecNumber>
    </recommendedName>
</protein>
<dbReference type="InterPro" id="IPR044398">
    <property type="entry name" value="Globin-sensor_dom"/>
</dbReference>
<keyword evidence="5" id="KW-0067">ATP-binding</keyword>
<dbReference type="FunFam" id="3.40.50.1000:FF:000028">
    <property type="entry name" value="Calcium-transporting P-type ATPase, putative"/>
    <property type="match status" value="1"/>
</dbReference>
<feature type="transmembrane region" description="Helical" evidence="14">
    <location>
        <begin position="448"/>
        <end position="466"/>
    </location>
</feature>
<dbReference type="Pfam" id="PF00689">
    <property type="entry name" value="Cation_ATPase_C"/>
    <property type="match status" value="1"/>
</dbReference>
<evidence type="ECO:0000256" key="12">
    <source>
        <dbReference type="ARBA" id="ARBA00049499"/>
    </source>
</evidence>
<keyword evidence="18" id="KW-1185">Reference proteome</keyword>
<dbReference type="InterPro" id="IPR023214">
    <property type="entry name" value="HAD_sf"/>
</dbReference>
<dbReference type="InterPro" id="IPR059000">
    <property type="entry name" value="ATPase_P-type_domA"/>
</dbReference>
<evidence type="ECO:0000256" key="7">
    <source>
        <dbReference type="ARBA" id="ARBA00022989"/>
    </source>
</evidence>
<dbReference type="InterPro" id="IPR036412">
    <property type="entry name" value="HAD-like_sf"/>
</dbReference>
<feature type="transmembrane region" description="Helical" evidence="14">
    <location>
        <begin position="1049"/>
        <end position="1068"/>
    </location>
</feature>
<dbReference type="CDD" id="cd01068">
    <property type="entry name" value="globin_sensor"/>
    <property type="match status" value="1"/>
</dbReference>
<dbReference type="InterPro" id="IPR006068">
    <property type="entry name" value="ATPase_P-typ_cation-transptr_C"/>
</dbReference>
<dbReference type="Pfam" id="PF11563">
    <property type="entry name" value="Protoglobin"/>
    <property type="match status" value="1"/>
</dbReference>
<dbReference type="Proteomes" id="UP001152797">
    <property type="component" value="Unassembled WGS sequence"/>
</dbReference>
<evidence type="ECO:0000256" key="1">
    <source>
        <dbReference type="ARBA" id="ARBA00004651"/>
    </source>
</evidence>
<evidence type="ECO:0000259" key="15">
    <source>
        <dbReference type="SMART" id="SM00831"/>
    </source>
</evidence>
<dbReference type="Gene3D" id="1.10.490.10">
    <property type="entry name" value="Globins"/>
    <property type="match status" value="1"/>
</dbReference>
<dbReference type="Pfam" id="PF13246">
    <property type="entry name" value="Cation_ATPase"/>
    <property type="match status" value="1"/>
</dbReference>
<dbReference type="SUPFAM" id="SSF81665">
    <property type="entry name" value="Calcium ATPase, transmembrane domain M"/>
    <property type="match status" value="1"/>
</dbReference>
<keyword evidence="9 14" id="KW-0472">Membrane</keyword>
<dbReference type="EMBL" id="CAMXCT010000001">
    <property type="protein sequence ID" value="CAI3971945.1"/>
    <property type="molecule type" value="Genomic_DNA"/>
</dbReference>
<reference evidence="16" key="1">
    <citation type="submission" date="2022-10" db="EMBL/GenBank/DDBJ databases">
        <authorList>
            <person name="Chen Y."/>
            <person name="Dougan E. K."/>
            <person name="Chan C."/>
            <person name="Rhodes N."/>
            <person name="Thang M."/>
        </authorList>
    </citation>
    <scope>NUCLEOTIDE SEQUENCE</scope>
</reference>
<evidence type="ECO:0000256" key="9">
    <source>
        <dbReference type="ARBA" id="ARBA00023136"/>
    </source>
</evidence>
<dbReference type="PRINTS" id="PR00119">
    <property type="entry name" value="CATATPASE"/>
</dbReference>